<protein>
    <recommendedName>
        <fullName evidence="1">Farnesoic acid O-methyl transferase domain-containing protein</fullName>
    </recommendedName>
</protein>
<accession>A0A8S3SI77</accession>
<comment type="caution">
    <text evidence="2">The sequence shown here is derived from an EMBL/GenBank/DDBJ whole genome shotgun (WGS) entry which is preliminary data.</text>
</comment>
<organism evidence="2 3">
    <name type="scientific">Mytilus edulis</name>
    <name type="common">Blue mussel</name>
    <dbReference type="NCBI Taxonomy" id="6550"/>
    <lineage>
        <taxon>Eukaryota</taxon>
        <taxon>Metazoa</taxon>
        <taxon>Spiralia</taxon>
        <taxon>Lophotrochozoa</taxon>
        <taxon>Mollusca</taxon>
        <taxon>Bivalvia</taxon>
        <taxon>Autobranchia</taxon>
        <taxon>Pteriomorphia</taxon>
        <taxon>Mytilida</taxon>
        <taxon>Mytiloidea</taxon>
        <taxon>Mytilidae</taxon>
        <taxon>Mytilinae</taxon>
        <taxon>Mytilus</taxon>
    </lineage>
</organism>
<sequence>MRLNKERNILCNILTAGYRVDQIWIKTENSGYITVETPNLANYYTSLSTFQIFPATSRSFKFHVKACSDAFVLLSAAINLDSHDVYDVCIGGGFNTFIFLRILRKGFNEVEDYEFDAPGILNCTQYKTFVLDWEKSGRITLTAETGIVMDWTDTSPIPIKGVGLMTGWESDGMWIVEHFL</sequence>
<dbReference type="PANTHER" id="PTHR36695">
    <property type="entry name" value="AGAP008648-PA"/>
    <property type="match status" value="1"/>
</dbReference>
<reference evidence="2" key="1">
    <citation type="submission" date="2021-03" db="EMBL/GenBank/DDBJ databases">
        <authorList>
            <person name="Bekaert M."/>
        </authorList>
    </citation>
    <scope>NUCLEOTIDE SEQUENCE</scope>
</reference>
<dbReference type="EMBL" id="CAJPWZ010001661">
    <property type="protein sequence ID" value="CAG2220415.1"/>
    <property type="molecule type" value="Genomic_DNA"/>
</dbReference>
<evidence type="ECO:0000313" key="3">
    <source>
        <dbReference type="Proteomes" id="UP000683360"/>
    </source>
</evidence>
<proteinExistence type="predicted"/>
<dbReference type="AlphaFoldDB" id="A0A8S3SI77"/>
<feature type="domain" description="Farnesoic acid O-methyl transferase" evidence="1">
    <location>
        <begin position="55"/>
        <end position="177"/>
    </location>
</feature>
<dbReference type="Pfam" id="PF12248">
    <property type="entry name" value="Methyltransf_FA"/>
    <property type="match status" value="1"/>
</dbReference>
<evidence type="ECO:0000259" key="1">
    <source>
        <dbReference type="Pfam" id="PF12248"/>
    </source>
</evidence>
<name>A0A8S3SI77_MYTED</name>
<dbReference type="PANTHER" id="PTHR36695:SF12">
    <property type="entry name" value="AGAP008648-PA"/>
    <property type="match status" value="1"/>
</dbReference>
<dbReference type="InterPro" id="IPR022041">
    <property type="entry name" value="Methyltransf_FA"/>
</dbReference>
<dbReference type="OrthoDB" id="6044186at2759"/>
<keyword evidence="3" id="KW-1185">Reference proteome</keyword>
<dbReference type="Proteomes" id="UP000683360">
    <property type="component" value="Unassembled WGS sequence"/>
</dbReference>
<evidence type="ECO:0000313" key="2">
    <source>
        <dbReference type="EMBL" id="CAG2220415.1"/>
    </source>
</evidence>
<gene>
    <name evidence="2" type="ORF">MEDL_33897</name>
</gene>